<dbReference type="AlphaFoldDB" id="A0AAW4YLQ4"/>
<evidence type="ECO:0000313" key="2">
    <source>
        <dbReference type="Proteomes" id="UP001200307"/>
    </source>
</evidence>
<organism evidence="1 2">
    <name type="scientific">Segatella copri</name>
    <dbReference type="NCBI Taxonomy" id="165179"/>
    <lineage>
        <taxon>Bacteria</taxon>
        <taxon>Pseudomonadati</taxon>
        <taxon>Bacteroidota</taxon>
        <taxon>Bacteroidia</taxon>
        <taxon>Bacteroidales</taxon>
        <taxon>Prevotellaceae</taxon>
        <taxon>Segatella</taxon>
    </lineage>
</organism>
<evidence type="ECO:0000313" key="1">
    <source>
        <dbReference type="EMBL" id="MCE4123401.1"/>
    </source>
</evidence>
<comment type="caution">
    <text evidence="1">The sequence shown here is derived from an EMBL/GenBank/DDBJ whole genome shotgun (WGS) entry which is preliminary data.</text>
</comment>
<dbReference type="EMBL" id="JAJTVO010000034">
    <property type="protein sequence ID" value="MCE4123401.1"/>
    <property type="molecule type" value="Genomic_DNA"/>
</dbReference>
<dbReference type="RefSeq" id="WP_233339783.1">
    <property type="nucleotide sequence ID" value="NZ_JAJTVO010000034.1"/>
</dbReference>
<sequence length="933" mass="104824">MKIRDFILSLVSWFILLVTVSCSDELGGERAPISSESNLHVLVPTVLSSRGTRTDDASGLPTYNATVDECQINDLTLYAFPVPTGNGNDGKLLVEPLPAPLATMMVEPNVANYQLNIEPGTYHIYVVANMSDVLKDQNKNIDSEEKLKNIVLNYYPSGAQPGMPVCTNIPMIYEPKDVNGSFINTKIEKSGDKYTEVAANLKFTCVKVKLNLIFDPTAEGSAFNGNSYIIKDILAQKLSPSTTLSWDGAFSKPASSVSQDYANGFENKVYATSSVASNKGGYYKAEDWTEDATNANVNNKDIITLVQGATPTPAPQNVADKWLFQGTYYLPERYIAEASQQSTLKVNGSVNGNIENYYKIKLGHRQDESSNSKEVPTFPRGTYYEIIGKIKSLGNMTLNCNVSVEDWTPVTIDADFSHTTLWVNKTSVQITSIEEDSISYKSNWVNVEFGCDAIVDGKPLVVVDKRDEVNHIITFRINPEIPMSAYGDGEGKFPPKGKTKIWLKANNLKKYLDVDYNVEPLFEVDPLEVIIYYVAGAETNTKVFTWVTNLGGIVLPNEQTSTIGKSTIKISKPSDENAPKGTFQVEATTDPGTTTVHTFRVHSKDSYNSNYKYRDIKVTVRPPVDNYRIYFRAINDRSSNSSNNDKFKTNQFQGILDEYYGTGDNNNNWNDSWSWDNKMQTSRHNVYIYSQKGETTGTAIPKENVWYFNGRYNNPSGMTGDTNNPGWYYQDMDFNAKGYRLDKGDGQETTPIKPGETLMIFYSFNNDGADLHRCPHHMAPGIPLFNYEDREGWILYDPTTDPYYRIFDEKPIVKDINYVVYTKKEVLGWAFKFGVATDSPTSSGDNKQYEHWDNTWDGHSAKSFKSVQEGGWWKTTISLKAVDGYHEKGIVLQFEKDVYDEKYTLFGGRSYEKYNDTGYYDNGSWHPGKPSGV</sequence>
<reference evidence="1" key="1">
    <citation type="submission" date="2021-12" db="EMBL/GenBank/DDBJ databases">
        <authorList>
            <person name="Lv X."/>
        </authorList>
    </citation>
    <scope>NUCLEOTIDE SEQUENCE</scope>
    <source>
        <strain evidence="1">HF2106</strain>
    </source>
</reference>
<gene>
    <name evidence="1" type="ORF">LYY06_14335</name>
</gene>
<dbReference type="Proteomes" id="UP001200307">
    <property type="component" value="Unassembled WGS sequence"/>
</dbReference>
<dbReference type="PROSITE" id="PS51257">
    <property type="entry name" value="PROKAR_LIPOPROTEIN"/>
    <property type="match status" value="1"/>
</dbReference>
<accession>A0AAW4YLQ4</accession>
<evidence type="ECO:0008006" key="3">
    <source>
        <dbReference type="Google" id="ProtNLM"/>
    </source>
</evidence>
<proteinExistence type="predicted"/>
<name>A0AAW4YLQ4_9BACT</name>
<protein>
    <recommendedName>
        <fullName evidence="3">Major fimbrial subunit protein N-terminal domain-containing protein</fullName>
    </recommendedName>
</protein>